<dbReference type="EMBL" id="UGQA01000003">
    <property type="protein sequence ID" value="STZ01618.1"/>
    <property type="molecule type" value="Genomic_DNA"/>
</dbReference>
<evidence type="ECO:0000259" key="1">
    <source>
        <dbReference type="Pfam" id="PF00899"/>
    </source>
</evidence>
<evidence type="ECO:0000313" key="3">
    <source>
        <dbReference type="Proteomes" id="UP000255193"/>
    </source>
</evidence>
<keyword evidence="2" id="KW-0548">Nucleotidyltransferase</keyword>
<feature type="domain" description="THIF-type NAD/FAD binding fold" evidence="1">
    <location>
        <begin position="21"/>
        <end position="63"/>
    </location>
</feature>
<name>A0A378QLH1_9GAMM</name>
<organism evidence="2 3">
    <name type="scientific">Faucicola atlantae</name>
    <dbReference type="NCBI Taxonomy" id="34059"/>
    <lineage>
        <taxon>Bacteria</taxon>
        <taxon>Pseudomonadati</taxon>
        <taxon>Pseudomonadota</taxon>
        <taxon>Gammaproteobacteria</taxon>
        <taxon>Moraxellales</taxon>
        <taxon>Moraxellaceae</taxon>
        <taxon>Faucicola</taxon>
    </lineage>
</organism>
<dbReference type="SUPFAM" id="SSF69572">
    <property type="entry name" value="Activating enzymes of the ubiquitin-like proteins"/>
    <property type="match status" value="1"/>
</dbReference>
<protein>
    <submittedName>
        <fullName evidence="2">Molybdopterin-synthase adenylyltransferase</fullName>
        <ecNumber evidence="2">2.7.7.80</ecNumber>
    </submittedName>
</protein>
<accession>A0A378QLH1</accession>
<dbReference type="AlphaFoldDB" id="A0A378QLH1"/>
<dbReference type="EC" id="2.7.7.80" evidence="2"/>
<dbReference type="Gene3D" id="3.40.50.720">
    <property type="entry name" value="NAD(P)-binding Rossmann-like Domain"/>
    <property type="match status" value="1"/>
</dbReference>
<dbReference type="InterPro" id="IPR035985">
    <property type="entry name" value="Ubiquitin-activating_enz"/>
</dbReference>
<keyword evidence="2" id="KW-0808">Transferase</keyword>
<evidence type="ECO:0000313" key="2">
    <source>
        <dbReference type="EMBL" id="STZ01618.1"/>
    </source>
</evidence>
<dbReference type="GO" id="GO:0008641">
    <property type="term" value="F:ubiquitin-like modifier activating enzyme activity"/>
    <property type="evidence" value="ECO:0007669"/>
    <property type="project" value="InterPro"/>
</dbReference>
<sequence length="68" mass="7493">MNSTTKNFLNQTLSDDELMRYARQILLDEWDIEAQQRLKNSSVLIIGVGGLGCPLAETLARGGGRLPC</sequence>
<dbReference type="RefSeq" id="WP_425451494.1">
    <property type="nucleotide sequence ID" value="NZ_UGQA01000003.1"/>
</dbReference>
<dbReference type="InterPro" id="IPR000594">
    <property type="entry name" value="ThiF_NAD_FAD-bd"/>
</dbReference>
<dbReference type="Proteomes" id="UP000255193">
    <property type="component" value="Unassembled WGS sequence"/>
</dbReference>
<dbReference type="GO" id="GO:0061605">
    <property type="term" value="F:molybdopterin-synthase adenylyltransferase activity"/>
    <property type="evidence" value="ECO:0007669"/>
    <property type="project" value="UniProtKB-EC"/>
</dbReference>
<gene>
    <name evidence="2" type="primary">moeB_3</name>
    <name evidence="2" type="ORF">NCTC11091_02090</name>
</gene>
<reference evidence="2 3" key="1">
    <citation type="submission" date="2018-06" db="EMBL/GenBank/DDBJ databases">
        <authorList>
            <consortium name="Pathogen Informatics"/>
            <person name="Doyle S."/>
        </authorList>
    </citation>
    <scope>NUCLEOTIDE SEQUENCE [LARGE SCALE GENOMIC DNA]</scope>
    <source>
        <strain evidence="2 3">NCTC11091</strain>
    </source>
</reference>
<dbReference type="Pfam" id="PF00899">
    <property type="entry name" value="ThiF"/>
    <property type="match status" value="1"/>
</dbReference>
<proteinExistence type="predicted"/>